<feature type="compositionally biased region" description="Polar residues" evidence="1">
    <location>
        <begin position="62"/>
        <end position="79"/>
    </location>
</feature>
<name>A0A9D4IQW0_DREPO</name>
<evidence type="ECO:0000256" key="1">
    <source>
        <dbReference type="SAM" id="MobiDB-lite"/>
    </source>
</evidence>
<evidence type="ECO:0000313" key="3">
    <source>
        <dbReference type="Proteomes" id="UP000828390"/>
    </source>
</evidence>
<feature type="region of interest" description="Disordered" evidence="1">
    <location>
        <begin position="62"/>
        <end position="126"/>
    </location>
</feature>
<proteinExistence type="predicted"/>
<dbReference type="AlphaFoldDB" id="A0A9D4IQW0"/>
<accession>A0A9D4IQW0</accession>
<feature type="compositionally biased region" description="Polar residues" evidence="1">
    <location>
        <begin position="110"/>
        <end position="126"/>
    </location>
</feature>
<comment type="caution">
    <text evidence="2">The sequence shown here is derived from an EMBL/GenBank/DDBJ whole genome shotgun (WGS) entry which is preliminary data.</text>
</comment>
<dbReference type="Proteomes" id="UP000828390">
    <property type="component" value="Unassembled WGS sequence"/>
</dbReference>
<reference evidence="2" key="1">
    <citation type="journal article" date="2019" name="bioRxiv">
        <title>The Genome of the Zebra Mussel, Dreissena polymorpha: A Resource for Invasive Species Research.</title>
        <authorList>
            <person name="McCartney M.A."/>
            <person name="Auch B."/>
            <person name="Kono T."/>
            <person name="Mallez S."/>
            <person name="Zhang Y."/>
            <person name="Obille A."/>
            <person name="Becker A."/>
            <person name="Abrahante J.E."/>
            <person name="Garbe J."/>
            <person name="Badalamenti J.P."/>
            <person name="Herman A."/>
            <person name="Mangelson H."/>
            <person name="Liachko I."/>
            <person name="Sullivan S."/>
            <person name="Sone E.D."/>
            <person name="Koren S."/>
            <person name="Silverstein K.A.T."/>
            <person name="Beckman K.B."/>
            <person name="Gohl D.M."/>
        </authorList>
    </citation>
    <scope>NUCLEOTIDE SEQUENCE</scope>
    <source>
        <strain evidence="2">Duluth1</strain>
        <tissue evidence="2">Whole animal</tissue>
    </source>
</reference>
<dbReference type="EMBL" id="JAIWYP010000008">
    <property type="protein sequence ID" value="KAH3784836.1"/>
    <property type="molecule type" value="Genomic_DNA"/>
</dbReference>
<organism evidence="2 3">
    <name type="scientific">Dreissena polymorpha</name>
    <name type="common">Zebra mussel</name>
    <name type="synonym">Mytilus polymorpha</name>
    <dbReference type="NCBI Taxonomy" id="45954"/>
    <lineage>
        <taxon>Eukaryota</taxon>
        <taxon>Metazoa</taxon>
        <taxon>Spiralia</taxon>
        <taxon>Lophotrochozoa</taxon>
        <taxon>Mollusca</taxon>
        <taxon>Bivalvia</taxon>
        <taxon>Autobranchia</taxon>
        <taxon>Heteroconchia</taxon>
        <taxon>Euheterodonta</taxon>
        <taxon>Imparidentia</taxon>
        <taxon>Neoheterodontei</taxon>
        <taxon>Myida</taxon>
        <taxon>Dreissenoidea</taxon>
        <taxon>Dreissenidae</taxon>
        <taxon>Dreissena</taxon>
    </lineage>
</organism>
<protein>
    <submittedName>
        <fullName evidence="2">Uncharacterized protein</fullName>
    </submittedName>
</protein>
<gene>
    <name evidence="2" type="ORF">DPMN_162907</name>
</gene>
<keyword evidence="3" id="KW-1185">Reference proteome</keyword>
<sequence>MSLGPVASQSVKAKKIQQSVVSADSSDFEIILKSLELKVENQYASVNKKLDKLLANCSSKGQSSFQKASSNYLPQSYRGQNRRFNDHGRGQGFKNGGQGQSFRGRGRGTYNDTSASQNSQKFHPKE</sequence>
<reference evidence="2" key="2">
    <citation type="submission" date="2020-11" db="EMBL/GenBank/DDBJ databases">
        <authorList>
            <person name="McCartney M.A."/>
            <person name="Auch B."/>
            <person name="Kono T."/>
            <person name="Mallez S."/>
            <person name="Becker A."/>
            <person name="Gohl D.M."/>
            <person name="Silverstein K.A.T."/>
            <person name="Koren S."/>
            <person name="Bechman K.B."/>
            <person name="Herman A."/>
            <person name="Abrahante J.E."/>
            <person name="Garbe J."/>
        </authorList>
    </citation>
    <scope>NUCLEOTIDE SEQUENCE</scope>
    <source>
        <strain evidence="2">Duluth1</strain>
        <tissue evidence="2">Whole animal</tissue>
    </source>
</reference>
<feature type="compositionally biased region" description="Gly residues" evidence="1">
    <location>
        <begin position="90"/>
        <end position="99"/>
    </location>
</feature>
<evidence type="ECO:0000313" key="2">
    <source>
        <dbReference type="EMBL" id="KAH3784836.1"/>
    </source>
</evidence>